<evidence type="ECO:0000313" key="3">
    <source>
        <dbReference type="WBParaSite" id="L893_g24070.t1"/>
    </source>
</evidence>
<dbReference type="Pfam" id="PF08246">
    <property type="entry name" value="Inhibitor_I29"/>
    <property type="match status" value="1"/>
</dbReference>
<organism evidence="2 3">
    <name type="scientific">Steinernema glaseri</name>
    <dbReference type="NCBI Taxonomy" id="37863"/>
    <lineage>
        <taxon>Eukaryota</taxon>
        <taxon>Metazoa</taxon>
        <taxon>Ecdysozoa</taxon>
        <taxon>Nematoda</taxon>
        <taxon>Chromadorea</taxon>
        <taxon>Rhabditida</taxon>
        <taxon>Tylenchina</taxon>
        <taxon>Panagrolaimomorpha</taxon>
        <taxon>Strongyloidoidea</taxon>
        <taxon>Steinernematidae</taxon>
        <taxon>Steinernema</taxon>
    </lineage>
</organism>
<evidence type="ECO:0000313" key="2">
    <source>
        <dbReference type="Proteomes" id="UP000095287"/>
    </source>
</evidence>
<name>A0A1I7Z8T2_9BILA</name>
<evidence type="ECO:0000259" key="1">
    <source>
        <dbReference type="SMART" id="SM00848"/>
    </source>
</evidence>
<proteinExistence type="predicted"/>
<dbReference type="WBParaSite" id="L893_g24070.t1">
    <property type="protein sequence ID" value="L893_g24070.t1"/>
    <property type="gene ID" value="L893_g24070"/>
</dbReference>
<reference evidence="3" key="1">
    <citation type="submission" date="2016-11" db="UniProtKB">
        <authorList>
            <consortium name="WormBaseParasite"/>
        </authorList>
    </citation>
    <scope>IDENTIFICATION</scope>
</reference>
<dbReference type="InterPro" id="IPR038765">
    <property type="entry name" value="Papain-like_cys_pep_sf"/>
</dbReference>
<dbReference type="InterPro" id="IPR013201">
    <property type="entry name" value="Prot_inhib_I29"/>
</dbReference>
<dbReference type="SMART" id="SM00848">
    <property type="entry name" value="Inhibitor_I29"/>
    <property type="match status" value="1"/>
</dbReference>
<dbReference type="Proteomes" id="UP000095287">
    <property type="component" value="Unplaced"/>
</dbReference>
<dbReference type="Gene3D" id="1.10.287.2250">
    <property type="match status" value="1"/>
</dbReference>
<dbReference type="AlphaFoldDB" id="A0A1I7Z8T2"/>
<protein>
    <submittedName>
        <fullName evidence="3">Inhibitor_I29 domain-containing protein</fullName>
    </submittedName>
</protein>
<sequence>MFSALLLLLPLAWALRPLSEEISQWESFVTRHQKSYETPQEEARRFAVFVANLRLAEERAAKELGSAVFGVDAFADLTPEEFRMKSIDVFCV</sequence>
<keyword evidence="2" id="KW-1185">Reference proteome</keyword>
<dbReference type="SUPFAM" id="SSF54001">
    <property type="entry name" value="Cysteine proteinases"/>
    <property type="match status" value="1"/>
</dbReference>
<feature type="domain" description="Cathepsin propeptide inhibitor" evidence="1">
    <location>
        <begin position="25"/>
        <end position="82"/>
    </location>
</feature>
<accession>A0A1I7Z8T2</accession>